<evidence type="ECO:0000313" key="1">
    <source>
        <dbReference type="EMBL" id="CAH6722882.1"/>
    </source>
</evidence>
<reference evidence="1" key="1">
    <citation type="submission" date="2022-06" db="EMBL/GenBank/DDBJ databases">
        <authorList>
            <person name="Legras J.-L."/>
            <person name="Devillers H."/>
            <person name="Grondin C."/>
        </authorList>
    </citation>
    <scope>NUCLEOTIDE SEQUENCE</scope>
    <source>
        <strain evidence="1">CLIB 1444</strain>
    </source>
</reference>
<dbReference type="EMBL" id="CALSDN010000011">
    <property type="protein sequence ID" value="CAH6722882.1"/>
    <property type="molecule type" value="Genomic_DNA"/>
</dbReference>
<keyword evidence="2" id="KW-1185">Reference proteome</keyword>
<proteinExistence type="predicted"/>
<accession>A0ACA9YDZ3</accession>
<organism evidence="1 2">
    <name type="scientific">[Candida] jaroonii</name>
    <dbReference type="NCBI Taxonomy" id="467808"/>
    <lineage>
        <taxon>Eukaryota</taxon>
        <taxon>Fungi</taxon>
        <taxon>Dikarya</taxon>
        <taxon>Ascomycota</taxon>
        <taxon>Saccharomycotina</taxon>
        <taxon>Pichiomycetes</taxon>
        <taxon>Debaryomycetaceae</taxon>
        <taxon>Yamadazyma</taxon>
    </lineage>
</organism>
<comment type="caution">
    <text evidence="1">The sequence shown here is derived from an EMBL/GenBank/DDBJ whole genome shotgun (WGS) entry which is preliminary data.</text>
</comment>
<evidence type="ECO:0000313" key="2">
    <source>
        <dbReference type="Proteomes" id="UP001152531"/>
    </source>
</evidence>
<sequence>MSILGWGFRADKQIYQSKKPLKLTSKNGETVEFQQLVSNLPSANIKEKLNLHPLLFNGVLQSMYYYKGDFSDKFKIYYGREIFTFKDEGICSLDWVIDPETNEDFKSKYENNHPKDWPRLFPRTRFLSDEELSLRKHDSESTKPIVLILHGLAGGSHESLIRNLAELLTTGKNHGKFDVVVNLTRGCGRTKLTTGKLFNALAIEDIHEVLLDLKKRYPKRPIYASGFSFGAALLTNYLGMYGDENLIKAATVVGCPFSLGIASDVMRTLWVGKLMNPALVGFLCKVVKNGLGVLNAENPELFNKENLAKAQQFKVFEDFDNMFTCKTAGFDTAKEYYAKGSPENRLGAIKTPYLSISSSDDPATGKYLPIDKFEANEHISALETNLGGHLAFVTPQREFWCVKVIDEFFEAFEEIED</sequence>
<name>A0ACA9YDZ3_9ASCO</name>
<dbReference type="Proteomes" id="UP001152531">
    <property type="component" value="Unassembled WGS sequence"/>
</dbReference>
<gene>
    <name evidence="1" type="ORF">CLIB1444_11S03290</name>
</gene>
<protein>
    <submittedName>
        <fullName evidence="1">Medium-chain fatty acid ethyl ester synthase/esterase 1</fullName>
    </submittedName>
</protein>